<keyword evidence="5" id="KW-0677">Repeat</keyword>
<feature type="transmembrane region" description="Helical" evidence="14">
    <location>
        <begin position="863"/>
        <end position="884"/>
    </location>
</feature>
<keyword evidence="17" id="KW-1185">Reference proteome</keyword>
<dbReference type="OrthoDB" id="1661883at2759"/>
<dbReference type="PROSITE" id="PS50297">
    <property type="entry name" value="ANK_REP_REGION"/>
    <property type="match status" value="7"/>
</dbReference>
<reference evidence="16" key="1">
    <citation type="journal article" date="2010" name="Science">
        <title>Plasticity of animal genome architecture unmasked by rapid evolution of a pelagic tunicate.</title>
        <authorList>
            <person name="Denoeud F."/>
            <person name="Henriet S."/>
            <person name="Mungpakdee S."/>
            <person name="Aury J.M."/>
            <person name="Da Silva C."/>
            <person name="Brinkmann H."/>
            <person name="Mikhaleva J."/>
            <person name="Olsen L.C."/>
            <person name="Jubin C."/>
            <person name="Canestro C."/>
            <person name="Bouquet J.M."/>
            <person name="Danks G."/>
            <person name="Poulain J."/>
            <person name="Campsteijn C."/>
            <person name="Adamski M."/>
            <person name="Cross I."/>
            <person name="Yadetie F."/>
            <person name="Muffato M."/>
            <person name="Louis A."/>
            <person name="Butcher S."/>
            <person name="Tsagkogeorga G."/>
            <person name="Konrad A."/>
            <person name="Singh S."/>
            <person name="Jensen M.F."/>
            <person name="Cong E.H."/>
            <person name="Eikeseth-Otteraa H."/>
            <person name="Noel B."/>
            <person name="Anthouard V."/>
            <person name="Porcel B.M."/>
            <person name="Kachouri-Lafond R."/>
            <person name="Nishino A."/>
            <person name="Ugolini M."/>
            <person name="Chourrout P."/>
            <person name="Nishida H."/>
            <person name="Aasland R."/>
            <person name="Huzurbazar S."/>
            <person name="Westhof E."/>
            <person name="Delsuc F."/>
            <person name="Lehrach H."/>
            <person name="Reinhardt R."/>
            <person name="Weissenbach J."/>
            <person name="Roy S.W."/>
            <person name="Artiguenave F."/>
            <person name="Postlethwait J.H."/>
            <person name="Manak J.R."/>
            <person name="Thompson E.M."/>
            <person name="Jaillon O."/>
            <person name="Du Pasquier L."/>
            <person name="Boudinot P."/>
            <person name="Liberles D.A."/>
            <person name="Volff J.N."/>
            <person name="Philippe H."/>
            <person name="Lenhard B."/>
            <person name="Roest Crollius H."/>
            <person name="Wincker P."/>
            <person name="Chourrout D."/>
        </authorList>
    </citation>
    <scope>NUCLEOTIDE SEQUENCE [LARGE SCALE GENOMIC DNA]</scope>
</reference>
<keyword evidence="8" id="KW-0406">Ion transport</keyword>
<evidence type="ECO:0000256" key="6">
    <source>
        <dbReference type="ARBA" id="ARBA00022989"/>
    </source>
</evidence>
<evidence type="ECO:0000259" key="15">
    <source>
        <dbReference type="Pfam" id="PF00520"/>
    </source>
</evidence>
<dbReference type="InterPro" id="IPR002110">
    <property type="entry name" value="Ankyrin_rpt"/>
</dbReference>
<organism evidence="16">
    <name type="scientific">Oikopleura dioica</name>
    <name type="common">Tunicate</name>
    <dbReference type="NCBI Taxonomy" id="34765"/>
    <lineage>
        <taxon>Eukaryota</taxon>
        <taxon>Metazoa</taxon>
        <taxon>Chordata</taxon>
        <taxon>Tunicata</taxon>
        <taxon>Appendicularia</taxon>
        <taxon>Copelata</taxon>
        <taxon>Oikopleuridae</taxon>
        <taxon>Oikopleura</taxon>
    </lineage>
</organism>
<keyword evidence="9 14" id="KW-0472">Membrane</keyword>
<feature type="repeat" description="ANK" evidence="13">
    <location>
        <begin position="574"/>
        <end position="606"/>
    </location>
</feature>
<feature type="repeat" description="ANK" evidence="13">
    <location>
        <begin position="429"/>
        <end position="461"/>
    </location>
</feature>
<dbReference type="Pfam" id="PF13637">
    <property type="entry name" value="Ank_4"/>
    <property type="match status" value="1"/>
</dbReference>
<evidence type="ECO:0000256" key="7">
    <source>
        <dbReference type="ARBA" id="ARBA00023043"/>
    </source>
</evidence>
<gene>
    <name evidence="16" type="ORF">GSOID_T00004082001</name>
</gene>
<dbReference type="InterPro" id="IPR036770">
    <property type="entry name" value="Ankyrin_rpt-contain_sf"/>
</dbReference>
<dbReference type="PANTHER" id="PTHR47143">
    <property type="entry name" value="TRANSIENT RECEPTOR POTENTIAL CATION CHANNEL PROTEIN PAINLESS"/>
    <property type="match status" value="1"/>
</dbReference>
<dbReference type="InterPro" id="IPR005821">
    <property type="entry name" value="Ion_trans_dom"/>
</dbReference>
<dbReference type="GO" id="GO:1902495">
    <property type="term" value="C:transmembrane transporter complex"/>
    <property type="evidence" value="ECO:0007669"/>
    <property type="project" value="TreeGrafter"/>
</dbReference>
<keyword evidence="10" id="KW-0325">Glycoprotein</keyword>
<comment type="subcellular location">
    <subcellularLocation>
        <location evidence="1">Membrane</location>
        <topology evidence="1">Multi-pass membrane protein</topology>
    </subcellularLocation>
</comment>
<evidence type="ECO:0000256" key="12">
    <source>
        <dbReference type="ARBA" id="ARBA00036634"/>
    </source>
</evidence>
<dbReference type="InParanoid" id="E4X872"/>
<feature type="transmembrane region" description="Helical" evidence="14">
    <location>
        <begin position="1008"/>
        <end position="1026"/>
    </location>
</feature>
<accession>E4X872</accession>
<dbReference type="Pfam" id="PF12796">
    <property type="entry name" value="Ank_2"/>
    <property type="match status" value="4"/>
</dbReference>
<dbReference type="EMBL" id="FN653029">
    <property type="protein sequence ID" value="CBY08077.1"/>
    <property type="molecule type" value="Genomic_DNA"/>
</dbReference>
<evidence type="ECO:0000256" key="5">
    <source>
        <dbReference type="ARBA" id="ARBA00022737"/>
    </source>
</evidence>
<proteinExistence type="predicted"/>
<feature type="repeat" description="ANK" evidence="13">
    <location>
        <begin position="607"/>
        <end position="639"/>
    </location>
</feature>
<feature type="transmembrane region" description="Helical" evidence="14">
    <location>
        <begin position="967"/>
        <end position="988"/>
    </location>
</feature>
<dbReference type="SMART" id="SM00248">
    <property type="entry name" value="ANK"/>
    <property type="match status" value="16"/>
</dbReference>
<keyword evidence="11" id="KW-0407">Ion channel</keyword>
<keyword evidence="3" id="KW-0716">Sensory transduction</keyword>
<evidence type="ECO:0000256" key="14">
    <source>
        <dbReference type="SAM" id="Phobius"/>
    </source>
</evidence>
<keyword evidence="7 13" id="KW-0040">ANK repeat</keyword>
<evidence type="ECO:0000256" key="8">
    <source>
        <dbReference type="ARBA" id="ARBA00023065"/>
    </source>
</evidence>
<evidence type="ECO:0000256" key="3">
    <source>
        <dbReference type="ARBA" id="ARBA00022606"/>
    </source>
</evidence>
<dbReference type="PANTHER" id="PTHR47143:SF1">
    <property type="entry name" value="ION_TRANS DOMAIN-CONTAINING PROTEIN"/>
    <property type="match status" value="1"/>
</dbReference>
<comment type="catalytic activity">
    <reaction evidence="12">
        <text>Ca(2+)(in) = Ca(2+)(out)</text>
        <dbReference type="Rhea" id="RHEA:29671"/>
        <dbReference type="ChEBI" id="CHEBI:29108"/>
    </reaction>
</comment>
<dbReference type="Pfam" id="PF00520">
    <property type="entry name" value="Ion_trans"/>
    <property type="match status" value="1"/>
</dbReference>
<evidence type="ECO:0000256" key="11">
    <source>
        <dbReference type="ARBA" id="ARBA00023303"/>
    </source>
</evidence>
<feature type="repeat" description="ANK" evidence="13">
    <location>
        <begin position="232"/>
        <end position="264"/>
    </location>
</feature>
<feature type="repeat" description="ANK" evidence="13">
    <location>
        <begin position="640"/>
        <end position="672"/>
    </location>
</feature>
<feature type="transmembrane region" description="Helical" evidence="14">
    <location>
        <begin position="1127"/>
        <end position="1152"/>
    </location>
</feature>
<dbReference type="PROSITE" id="PS50088">
    <property type="entry name" value="ANK_REPEAT"/>
    <property type="match status" value="7"/>
</dbReference>
<name>E4X872_OIKDI</name>
<keyword evidence="2" id="KW-0813">Transport</keyword>
<evidence type="ECO:0000256" key="13">
    <source>
        <dbReference type="PROSITE-ProRule" id="PRU00023"/>
    </source>
</evidence>
<evidence type="ECO:0000256" key="4">
    <source>
        <dbReference type="ARBA" id="ARBA00022692"/>
    </source>
</evidence>
<dbReference type="Proteomes" id="UP000001307">
    <property type="component" value="Unassembled WGS sequence"/>
</dbReference>
<feature type="repeat" description="ANK" evidence="13">
    <location>
        <begin position="199"/>
        <end position="231"/>
    </location>
</feature>
<feature type="repeat" description="ANK" evidence="13">
    <location>
        <begin position="92"/>
        <end position="124"/>
    </location>
</feature>
<dbReference type="GO" id="GO:0005216">
    <property type="term" value="F:monoatomic ion channel activity"/>
    <property type="evidence" value="ECO:0007669"/>
    <property type="project" value="InterPro"/>
</dbReference>
<keyword evidence="6 14" id="KW-1133">Transmembrane helix</keyword>
<evidence type="ECO:0000313" key="16">
    <source>
        <dbReference type="EMBL" id="CBY08077.1"/>
    </source>
</evidence>
<evidence type="ECO:0000313" key="17">
    <source>
        <dbReference type="Proteomes" id="UP000001307"/>
    </source>
</evidence>
<keyword evidence="4 14" id="KW-0812">Transmembrane</keyword>
<dbReference type="Gene3D" id="1.10.287.70">
    <property type="match status" value="1"/>
</dbReference>
<feature type="transmembrane region" description="Helical" evidence="14">
    <location>
        <begin position="1046"/>
        <end position="1068"/>
    </location>
</feature>
<evidence type="ECO:0000256" key="2">
    <source>
        <dbReference type="ARBA" id="ARBA00022448"/>
    </source>
</evidence>
<feature type="domain" description="Ion transport" evidence="15">
    <location>
        <begin position="935"/>
        <end position="1160"/>
    </location>
</feature>
<dbReference type="SUPFAM" id="SSF48403">
    <property type="entry name" value="Ankyrin repeat"/>
    <property type="match status" value="2"/>
</dbReference>
<protein>
    <recommendedName>
        <fullName evidence="15">Ion transport domain-containing protein</fullName>
    </recommendedName>
</protein>
<sequence length="1287" mass="147268">MNTLTVKTSDSERQSVKALAVKSSLYVRNEDDVFEESPSDESLDFNKQYESTTFWQAARDGDCQIIEQKIKYQYRGGKRKYLKRDINLLDSMKLAPLHYAAKYGRHDAAKLLIHNGADLLLSGDDGCLPIHLAVKYRPDAFTKIESQIGEFEEQLVPADKRDRSKSIAFSSDGFLQTLELLIREGIPLDPDIVSADDAYGDSPLHYAVYRSNDNAAKMLLEKQADIDDCDKSNATPLHYLAKNGDLEMFNLFIEYEANLSHKDDDGTTAFHLAVSGGHLQFLDVLFTSIRSGRIRYDGLSGDEGVKKCILERDNEDLSCLHYAIRARNTTEVLTFLLDELERLGLKELINHQTKQTRDTVLHLAAEEGGQTIEKGIEVIKLLIKHKAKRRVLNESHETPVFLAAKNNKPKIIKYLSARARDLLEVRDKDGWTPLMIAADQGHFEATDVLLELGADLTAKDKNDRNCIFIAAKESNYKYLRHILNKNKSISSTLVNERDTYHNSPCHECCHINQNTKPAERLKTLQCLTDFGAKVDHKNDEEKTALHIAAENGQITLIEYLTRFDNKLLQDWDEEGNTALHLAAYNRRGKTVGVLLHKGIQVDEVNSKGWTALDAAAAVGHLPSARILLEHDAPIDSADKSNVTPLHLASMNGHLEVAKFLVDQGADVKNVDSEGRNALDYAIDYYHEDIVTMFLESDQWKACLSNATDMAKENFMRPYVTPMRKLILHMPDQAKYIFNRCMEVTNHPPKSKEGAIWKPFLTATRKELESKNLMVRMNFSFLDDEFVITKYEWDQIKIRDQGSEDTKSYVSIGDADPEPYSSNNNVLNENHPLIYVIDSRSEELLTHPLVIALYNLKWNKRGFWIYYLNLLVYIIFMFCLNIYAFDSPPPYSVDFSFANESRVFPSCVGNRPEEPIGVPILEGTSQDIWSDCYIFPPIRHNLGIICYILIAFRLLLEFLEIYTSGILSYIQEVANILEIALYALSILFLNGIDTCYDLTVTNPEHCWEWDVGATAILLSWMVLILFIRKTPVFGIYILMFVSVMKTFFQFLFIFALFIFGFALTFYMLLQNQVPFDSLPKSVMKTIVMMIGEFEYEGIFENFPEDYDPTCNDDPDCAEWNSINFTSKVSYVIFCSFIIVVTIVISNILVGLAVDDIKGVQESAILQRQAMKIRLALFAEYKLPHSYRFSLFDNNRKHVVKIGSEDSFLFSWYSRFMKWIDRDSRVTRHKLKTLLSEKEDELDEVWEEMHKLDGQIKEISSEIGDVSENVQKMSRMLARLLEQHNLSEE</sequence>
<evidence type="ECO:0000256" key="10">
    <source>
        <dbReference type="ARBA" id="ARBA00023180"/>
    </source>
</evidence>
<dbReference type="InterPro" id="IPR052076">
    <property type="entry name" value="TRP_cation_channel"/>
</dbReference>
<evidence type="ECO:0000256" key="1">
    <source>
        <dbReference type="ARBA" id="ARBA00004141"/>
    </source>
</evidence>
<evidence type="ECO:0000256" key="9">
    <source>
        <dbReference type="ARBA" id="ARBA00023136"/>
    </source>
</evidence>
<dbReference type="Gene3D" id="1.25.40.20">
    <property type="entry name" value="Ankyrin repeat-containing domain"/>
    <property type="match status" value="5"/>
</dbReference>